<dbReference type="AlphaFoldDB" id="A0A6N6M1V6"/>
<dbReference type="EMBL" id="WACR01000012">
    <property type="protein sequence ID" value="KAB1062138.1"/>
    <property type="molecule type" value="Genomic_DNA"/>
</dbReference>
<dbReference type="InterPro" id="IPR011047">
    <property type="entry name" value="Quinoprotein_ADH-like_sf"/>
</dbReference>
<dbReference type="RefSeq" id="WP_151169852.1">
    <property type="nucleotide sequence ID" value="NZ_WACR01000012.1"/>
</dbReference>
<sequence>MVKRIILYVFIALMIGALVWVFLDLRQANKPVKSALYAIPQSSSVVIENDNPFETWNRIANKTVIWEEFKSLDGFQYADSSLFHLDTLLKKDENWESLLRDEKTYLVFNHTDNGAEWGWLMKFPANYDYTELEGVLTESLEAKKDSAGAYSISIHEKNFFVRFKEQMVVVSPTEKFISKSLETLKTGKSLASDSLFQEVYKTAGSTRHGHVFVNYQNISAIGQNLIKAGDEEVFKTVTNHFAEWSVMDISMKSNEVMLNGFTNLDPLDNQFLGTFSNQSPHDHDAAKILPENTASFIHFGFSNYLNWYEHYRQWLEKTSQLYSHDSLIKELEVNYKLTLEKDILPWIEHESVLGYLDDETLNHKDRYFAVVKTSNEVLASKKLKSVSIESAEPRSYRDYEIHQLKTGKQFSLAFGRHFKAIEKPFYTIIDRFVILANDERTLVKIINDYLAGEPLIKKESFAEFNESVSEESNVFLYCNPAASANLLMSFGSDRLDKFIAKNKTFIKKFQAISLQWSRESDNLFYQNAYLLHNPVYKEEVHSLWELALDTTTSMKPAVVKNHYTGANEIFIQDDNNKVYLISNTGKVLWERQIDGQIISEIEQIDVYQNDKLQMIFNTDEAVYLLDRLGNDVESFPVKIAGGASAPITVLDYDNDGDHRILVPTKTGDLLNLSNRGEPVKGWAFEKQESAIKSQVLYTVIKRKDYLITVNEKGHVYGHSRRGNVRLEMEEVLPVHNNSNFYLHSNSSLESSYLSTADSFGLVHNLLLDDRLIKKEFGDIHTPNIYLHADINMDNKPDFILADSSGVRAWSDDDDELLNYELDNVTPTSLNNYQFQNTSAVGVSFRSKDEILLIDRTGKLWPHFPLRGGMPFSISDLNDDGSYNLIVADKNGILYTYLLDDKM</sequence>
<organism evidence="2 3">
    <name type="scientific">Salibacter halophilus</name>
    <dbReference type="NCBI Taxonomy" id="1803916"/>
    <lineage>
        <taxon>Bacteria</taxon>
        <taxon>Pseudomonadati</taxon>
        <taxon>Bacteroidota</taxon>
        <taxon>Flavobacteriia</taxon>
        <taxon>Flavobacteriales</taxon>
        <taxon>Salibacteraceae</taxon>
        <taxon>Salibacter</taxon>
    </lineage>
</organism>
<feature type="transmembrane region" description="Helical" evidence="1">
    <location>
        <begin position="5"/>
        <end position="23"/>
    </location>
</feature>
<keyword evidence="1" id="KW-0812">Transmembrane</keyword>
<protein>
    <submittedName>
        <fullName evidence="2">DUF3352 domain-containing protein</fullName>
    </submittedName>
</protein>
<evidence type="ECO:0000313" key="2">
    <source>
        <dbReference type="EMBL" id="KAB1062138.1"/>
    </source>
</evidence>
<dbReference type="Pfam" id="PF11832">
    <property type="entry name" value="DUF3352"/>
    <property type="match status" value="1"/>
</dbReference>
<dbReference type="InterPro" id="IPR015943">
    <property type="entry name" value="WD40/YVTN_repeat-like_dom_sf"/>
</dbReference>
<name>A0A6N6M1V6_9FLAO</name>
<gene>
    <name evidence="2" type="ORF">F3059_12680</name>
</gene>
<reference evidence="2 3" key="1">
    <citation type="submission" date="2019-09" db="EMBL/GenBank/DDBJ databases">
        <title>Genomes of Cryomorphaceae.</title>
        <authorList>
            <person name="Bowman J.P."/>
        </authorList>
    </citation>
    <scope>NUCLEOTIDE SEQUENCE [LARGE SCALE GENOMIC DNA]</scope>
    <source>
        <strain evidence="2 3">KCTC 52047</strain>
    </source>
</reference>
<dbReference type="InterPro" id="IPR021787">
    <property type="entry name" value="DUF3352"/>
</dbReference>
<keyword evidence="1" id="KW-1133">Transmembrane helix</keyword>
<keyword evidence="3" id="KW-1185">Reference proteome</keyword>
<evidence type="ECO:0000256" key="1">
    <source>
        <dbReference type="SAM" id="Phobius"/>
    </source>
</evidence>
<accession>A0A6N6M1V6</accession>
<dbReference type="SUPFAM" id="SSF50998">
    <property type="entry name" value="Quinoprotein alcohol dehydrogenase-like"/>
    <property type="match status" value="1"/>
</dbReference>
<keyword evidence="1" id="KW-0472">Membrane</keyword>
<dbReference type="Proteomes" id="UP000435357">
    <property type="component" value="Unassembled WGS sequence"/>
</dbReference>
<dbReference type="OrthoDB" id="1093345at2"/>
<evidence type="ECO:0000313" key="3">
    <source>
        <dbReference type="Proteomes" id="UP000435357"/>
    </source>
</evidence>
<proteinExistence type="predicted"/>
<comment type="caution">
    <text evidence="2">The sequence shown here is derived from an EMBL/GenBank/DDBJ whole genome shotgun (WGS) entry which is preliminary data.</text>
</comment>
<dbReference type="Gene3D" id="2.130.10.10">
    <property type="entry name" value="YVTN repeat-like/Quinoprotein amine dehydrogenase"/>
    <property type="match status" value="1"/>
</dbReference>